<dbReference type="SUPFAM" id="SSF52096">
    <property type="entry name" value="ClpP/crotonase"/>
    <property type="match status" value="1"/>
</dbReference>
<dbReference type="Gene3D" id="2.30.42.10">
    <property type="match status" value="1"/>
</dbReference>
<dbReference type="InterPro" id="IPR055210">
    <property type="entry name" value="CtpA/B_N"/>
</dbReference>
<dbReference type="PROSITE" id="PS50106">
    <property type="entry name" value="PDZ"/>
    <property type="match status" value="1"/>
</dbReference>
<dbReference type="SUPFAM" id="SSF47090">
    <property type="entry name" value="PGBD-like"/>
    <property type="match status" value="1"/>
</dbReference>
<dbReference type="InterPro" id="IPR036365">
    <property type="entry name" value="PGBD-like_sf"/>
</dbReference>
<dbReference type="InterPro" id="IPR002477">
    <property type="entry name" value="Peptidoglycan-bd-like"/>
</dbReference>
<dbReference type="SMART" id="SM00228">
    <property type="entry name" value="PDZ"/>
    <property type="match status" value="1"/>
</dbReference>
<feature type="compositionally biased region" description="Basic and acidic residues" evidence="6">
    <location>
        <begin position="1"/>
        <end position="19"/>
    </location>
</feature>
<dbReference type="SUPFAM" id="SSF50156">
    <property type="entry name" value="PDZ domain-like"/>
    <property type="match status" value="1"/>
</dbReference>
<dbReference type="Pfam" id="PF22694">
    <property type="entry name" value="CtpB_N-like"/>
    <property type="match status" value="1"/>
</dbReference>
<evidence type="ECO:0000256" key="1">
    <source>
        <dbReference type="ARBA" id="ARBA00009179"/>
    </source>
</evidence>
<evidence type="ECO:0000256" key="3">
    <source>
        <dbReference type="ARBA" id="ARBA00022801"/>
    </source>
</evidence>
<keyword evidence="7" id="KW-0472">Membrane</keyword>
<dbReference type="PANTHER" id="PTHR32060">
    <property type="entry name" value="TAIL-SPECIFIC PROTEASE"/>
    <property type="match status" value="1"/>
</dbReference>
<dbReference type="NCBIfam" id="TIGR00225">
    <property type="entry name" value="prc"/>
    <property type="match status" value="1"/>
</dbReference>
<dbReference type="InterPro" id="IPR001478">
    <property type="entry name" value="PDZ"/>
</dbReference>
<evidence type="ECO:0000313" key="9">
    <source>
        <dbReference type="EMBL" id="MBD7908323.1"/>
    </source>
</evidence>
<keyword evidence="7" id="KW-0812">Transmembrane</keyword>
<dbReference type="Gene3D" id="1.10.101.10">
    <property type="entry name" value="PGBD-like superfamily/PGBD"/>
    <property type="match status" value="1"/>
</dbReference>
<dbReference type="CDD" id="cd07560">
    <property type="entry name" value="Peptidase_S41_CPP"/>
    <property type="match status" value="1"/>
</dbReference>
<dbReference type="InterPro" id="IPR036034">
    <property type="entry name" value="PDZ_sf"/>
</dbReference>
<keyword evidence="3 5" id="KW-0378">Hydrolase</keyword>
<comment type="caution">
    <text evidence="9">The sequence shown here is derived from an EMBL/GenBank/DDBJ whole genome shotgun (WGS) entry which is preliminary data.</text>
</comment>
<feature type="transmembrane region" description="Helical" evidence="7">
    <location>
        <begin position="32"/>
        <end position="53"/>
    </location>
</feature>
<keyword evidence="7" id="KW-1133">Transmembrane helix</keyword>
<dbReference type="InterPro" id="IPR005151">
    <property type="entry name" value="Tail-specific_protease"/>
</dbReference>
<evidence type="ECO:0000256" key="2">
    <source>
        <dbReference type="ARBA" id="ARBA00022670"/>
    </source>
</evidence>
<sequence length="498" mass="54904">MDENEQKEQNRPPEPEQHPAHNRYFKIKPFSFVMLIFTLVILTAGITFFALTFGDDKVVEVVNPQKSDRQEFQKLYDAYDEIKKSYFEDIDEKAILDGAINGMVDSLDDPYSDYLNTEETEHLMENISSSFQGIGAEIQEADGYIKVVSPIKNSPAEKEGLLPNDLIQAVDGKSIQGMSSSEAVMLIRGEKGTTVTLTIKRGEKAEPFEVKIKRDDIPIETVYAEMLDGGIAHIRMTTFSEHTYDELLTALDEMEAKGMKGLVLDVRQNPGGVLDGALKISDLFLDKGKTILQTKEKGKKAVIYPASDGRKVEVPVALVVDDGSASASEILAGALKESSDIPIVGIKTFGKGTVQSPLDMKDGSNLKITTAKWLTPDGNWIHKKGIEPDVKVDYPSYAMLPFLDPSEEMKEGQVSANTETAKEMLKAVGYDAGEIDGLFDESMTQAVKKLQADLKLEENGVLTGDTAIGLMNKLREKIEKDDPQLLKAKQVVLDELGK</sequence>
<protein>
    <submittedName>
        <fullName evidence="9">S41 family peptidase</fullName>
    </submittedName>
</protein>
<keyword evidence="10" id="KW-1185">Reference proteome</keyword>
<feature type="region of interest" description="Disordered" evidence="6">
    <location>
        <begin position="1"/>
        <end position="20"/>
    </location>
</feature>
<name>A0ABR8PJI2_9BACL</name>
<evidence type="ECO:0000256" key="7">
    <source>
        <dbReference type="SAM" id="Phobius"/>
    </source>
</evidence>
<dbReference type="InterPro" id="IPR004447">
    <property type="entry name" value="Peptidase_S41A"/>
</dbReference>
<gene>
    <name evidence="9" type="ORF">H9659_08270</name>
</gene>
<evidence type="ECO:0000256" key="4">
    <source>
        <dbReference type="ARBA" id="ARBA00022825"/>
    </source>
</evidence>
<organism evidence="9 10">
    <name type="scientific">Sporosarcina gallistercoris</name>
    <dbReference type="NCBI Taxonomy" id="2762245"/>
    <lineage>
        <taxon>Bacteria</taxon>
        <taxon>Bacillati</taxon>
        <taxon>Bacillota</taxon>
        <taxon>Bacilli</taxon>
        <taxon>Bacillales</taxon>
        <taxon>Caryophanaceae</taxon>
        <taxon>Sporosarcina</taxon>
    </lineage>
</organism>
<dbReference type="InterPro" id="IPR036366">
    <property type="entry name" value="PGBDSf"/>
</dbReference>
<dbReference type="Gene3D" id="3.30.750.44">
    <property type="match status" value="1"/>
</dbReference>
<reference evidence="9 10" key="1">
    <citation type="submission" date="2020-08" db="EMBL/GenBank/DDBJ databases">
        <title>A Genomic Blueprint of the Chicken Gut Microbiome.</title>
        <authorList>
            <person name="Gilroy R."/>
            <person name="Ravi A."/>
            <person name="Getino M."/>
            <person name="Pursley I."/>
            <person name="Horton D.L."/>
            <person name="Alikhan N.-F."/>
            <person name="Baker D."/>
            <person name="Gharbi K."/>
            <person name="Hall N."/>
            <person name="Watson M."/>
            <person name="Adriaenssens E.M."/>
            <person name="Foster-Nyarko E."/>
            <person name="Jarju S."/>
            <person name="Secka A."/>
            <person name="Antonio M."/>
            <person name="Oren A."/>
            <person name="Chaudhuri R."/>
            <person name="La Ragione R.M."/>
            <person name="Hildebrand F."/>
            <person name="Pallen M.J."/>
        </authorList>
    </citation>
    <scope>NUCLEOTIDE SEQUENCE [LARGE SCALE GENOMIC DNA]</scope>
    <source>
        <strain evidence="9 10">Sa3CUA8</strain>
    </source>
</reference>
<accession>A0ABR8PJI2</accession>
<dbReference type="Pfam" id="PF01471">
    <property type="entry name" value="PG_binding_1"/>
    <property type="match status" value="1"/>
</dbReference>
<keyword evidence="4 5" id="KW-0720">Serine protease</keyword>
<dbReference type="PANTHER" id="PTHR32060:SF30">
    <property type="entry name" value="CARBOXY-TERMINAL PROCESSING PROTEASE CTPA"/>
    <property type="match status" value="1"/>
</dbReference>
<keyword evidence="2 5" id="KW-0645">Protease</keyword>
<dbReference type="Proteomes" id="UP000659496">
    <property type="component" value="Unassembled WGS sequence"/>
</dbReference>
<evidence type="ECO:0000313" key="10">
    <source>
        <dbReference type="Proteomes" id="UP000659496"/>
    </source>
</evidence>
<dbReference type="EMBL" id="JACSQY010000005">
    <property type="protein sequence ID" value="MBD7908323.1"/>
    <property type="molecule type" value="Genomic_DNA"/>
</dbReference>
<dbReference type="Pfam" id="PF13180">
    <property type="entry name" value="PDZ_2"/>
    <property type="match status" value="1"/>
</dbReference>
<feature type="domain" description="PDZ" evidence="8">
    <location>
        <begin position="120"/>
        <end position="202"/>
    </location>
</feature>
<evidence type="ECO:0000256" key="5">
    <source>
        <dbReference type="RuleBase" id="RU004404"/>
    </source>
</evidence>
<proteinExistence type="inferred from homology"/>
<dbReference type="RefSeq" id="WP_191689472.1">
    <property type="nucleotide sequence ID" value="NZ_JACSQY010000005.1"/>
</dbReference>
<comment type="similarity">
    <text evidence="1 5">Belongs to the peptidase S41A family.</text>
</comment>
<dbReference type="CDD" id="cd06782">
    <property type="entry name" value="cpPDZ_CPP-like"/>
    <property type="match status" value="1"/>
</dbReference>
<dbReference type="Pfam" id="PF03572">
    <property type="entry name" value="Peptidase_S41"/>
    <property type="match status" value="1"/>
</dbReference>
<dbReference type="SMART" id="SM00245">
    <property type="entry name" value="TSPc"/>
    <property type="match status" value="1"/>
</dbReference>
<evidence type="ECO:0000259" key="8">
    <source>
        <dbReference type="PROSITE" id="PS50106"/>
    </source>
</evidence>
<dbReference type="InterPro" id="IPR029045">
    <property type="entry name" value="ClpP/crotonase-like_dom_sf"/>
</dbReference>
<dbReference type="Gene3D" id="3.90.226.10">
    <property type="entry name" value="2-enoyl-CoA Hydratase, Chain A, domain 1"/>
    <property type="match status" value="1"/>
</dbReference>
<evidence type="ECO:0000256" key="6">
    <source>
        <dbReference type="SAM" id="MobiDB-lite"/>
    </source>
</evidence>